<evidence type="ECO:0000313" key="2">
    <source>
        <dbReference type="EMBL" id="GBG94619.1"/>
    </source>
</evidence>
<reference evidence="2 3" key="1">
    <citation type="journal article" date="2019" name="Int. J. Syst. Evol. Microbiol.">
        <title>Lactobacillus salitolerans sp. nov., a novel lactic acid bacterium isolated from spent mushroom substrates.</title>
        <authorList>
            <person name="Tohno M."/>
            <person name="Tanizawa Y."/>
            <person name="Kojima Y."/>
            <person name="Sakamoto M."/>
            <person name="Nakamura Y."/>
            <person name="Ohkuma M."/>
            <person name="Kobayashi H."/>
        </authorList>
    </citation>
    <scope>NUCLEOTIDE SEQUENCE [LARGE SCALE GENOMIC DNA]</scope>
    <source>
        <strain evidence="2 3">YK43</strain>
    </source>
</reference>
<evidence type="ECO:0000313" key="3">
    <source>
        <dbReference type="Proteomes" id="UP000286848"/>
    </source>
</evidence>
<protein>
    <submittedName>
        <fullName evidence="2">Uncharacterized protein</fullName>
    </submittedName>
</protein>
<keyword evidence="3" id="KW-1185">Reference proteome</keyword>
<proteinExistence type="predicted"/>
<evidence type="ECO:0000256" key="1">
    <source>
        <dbReference type="SAM" id="Coils"/>
    </source>
</evidence>
<dbReference type="AlphaFoldDB" id="A0A401ISW7"/>
<name>A0A401ISW7_9LACO</name>
<organism evidence="2 3">
    <name type="scientific">Ligilactobacillus salitolerans</name>
    <dbReference type="NCBI Taxonomy" id="1808352"/>
    <lineage>
        <taxon>Bacteria</taxon>
        <taxon>Bacillati</taxon>
        <taxon>Bacillota</taxon>
        <taxon>Bacilli</taxon>
        <taxon>Lactobacillales</taxon>
        <taxon>Lactobacillaceae</taxon>
        <taxon>Ligilactobacillus</taxon>
    </lineage>
</organism>
<dbReference type="Proteomes" id="UP000286848">
    <property type="component" value="Unassembled WGS sequence"/>
</dbReference>
<comment type="caution">
    <text evidence="2">The sequence shown here is derived from an EMBL/GenBank/DDBJ whole genome shotgun (WGS) entry which is preliminary data.</text>
</comment>
<feature type="coiled-coil region" evidence="1">
    <location>
        <begin position="43"/>
        <end position="77"/>
    </location>
</feature>
<dbReference type="EMBL" id="BFFP01000015">
    <property type="protein sequence ID" value="GBG94619.1"/>
    <property type="molecule type" value="Genomic_DNA"/>
</dbReference>
<gene>
    <name evidence="2" type="ORF">LFYK43_10780</name>
</gene>
<keyword evidence="1" id="KW-0175">Coiled coil</keyword>
<sequence>MTPIEEYEQCKRRIAYEDAPEKRIKAMKLILADYGDVLSDSQINSLKLNIKLVQQQVEEQKQQEQELEDKINRYIDNVWRVLSTDEYIQFLEDMYTAYHTYGTTLADFHIAMRCFNEAGEIREALQ</sequence>
<accession>A0A401ISW7</accession>